<gene>
    <name evidence="6" type="ORF">E1288_37655</name>
</gene>
<organism evidence="6 7">
    <name type="scientific">Saccharopolyspora elongata</name>
    <dbReference type="NCBI Taxonomy" id="2530387"/>
    <lineage>
        <taxon>Bacteria</taxon>
        <taxon>Bacillati</taxon>
        <taxon>Actinomycetota</taxon>
        <taxon>Actinomycetes</taxon>
        <taxon>Pseudonocardiales</taxon>
        <taxon>Pseudonocardiaceae</taxon>
        <taxon>Saccharopolyspora</taxon>
    </lineage>
</organism>
<evidence type="ECO:0000259" key="5">
    <source>
        <dbReference type="PROSITE" id="PS50931"/>
    </source>
</evidence>
<keyword evidence="4" id="KW-0804">Transcription</keyword>
<sequence length="307" mass="33436">MEIRQLRYVVRLAETLHFGRAAQLEHIAQSAFSGHIAKLERDLDVKLFDRSHHRVALTPAGVAFVERAEEILAQVAGAAAEAKSLAPRHEEVLRVGIFAEGAGELTPVILSVYRELQPDVRLEFTELSMVDQLEKLVSNEVDVAFVRAPFDDERISLRPIFSEPRVAAVPHHHPLADAGEISVTDLLDEPFAAAGTGAPAGWSSYWSCDDHRGARGRVATHVRSIGECLMAISCLGAVDTFPQTAARLFHHAGVSYVPVPDAAPSTVTAAMRNNDLRPHVRAFDRAVQHAVRNHLDLVPNAAFAPAA</sequence>
<dbReference type="SUPFAM" id="SSF53850">
    <property type="entry name" value="Periplasmic binding protein-like II"/>
    <property type="match status" value="1"/>
</dbReference>
<comment type="caution">
    <text evidence="6">The sequence shown here is derived from an EMBL/GenBank/DDBJ whole genome shotgun (WGS) entry which is preliminary data.</text>
</comment>
<dbReference type="EMBL" id="SMKW01000080">
    <property type="protein sequence ID" value="TDD39097.1"/>
    <property type="molecule type" value="Genomic_DNA"/>
</dbReference>
<dbReference type="PANTHER" id="PTHR30346:SF0">
    <property type="entry name" value="HCA OPERON TRANSCRIPTIONAL ACTIVATOR HCAR"/>
    <property type="match status" value="1"/>
</dbReference>
<evidence type="ECO:0000256" key="2">
    <source>
        <dbReference type="ARBA" id="ARBA00023015"/>
    </source>
</evidence>
<comment type="similarity">
    <text evidence="1">Belongs to the LysR transcriptional regulatory family.</text>
</comment>
<protein>
    <submittedName>
        <fullName evidence="6">LysR family transcriptional regulator</fullName>
    </submittedName>
</protein>
<dbReference type="InterPro" id="IPR036388">
    <property type="entry name" value="WH-like_DNA-bd_sf"/>
</dbReference>
<dbReference type="FunFam" id="1.10.10.10:FF:000001">
    <property type="entry name" value="LysR family transcriptional regulator"/>
    <property type="match status" value="1"/>
</dbReference>
<dbReference type="Gene3D" id="3.40.190.10">
    <property type="entry name" value="Periplasmic binding protein-like II"/>
    <property type="match status" value="2"/>
</dbReference>
<keyword evidence="2" id="KW-0805">Transcription regulation</keyword>
<dbReference type="PANTHER" id="PTHR30346">
    <property type="entry name" value="TRANSCRIPTIONAL DUAL REGULATOR HCAR-RELATED"/>
    <property type="match status" value="1"/>
</dbReference>
<dbReference type="AlphaFoldDB" id="A0A4V2YJI9"/>
<dbReference type="GO" id="GO:0003700">
    <property type="term" value="F:DNA-binding transcription factor activity"/>
    <property type="evidence" value="ECO:0007669"/>
    <property type="project" value="InterPro"/>
</dbReference>
<keyword evidence="3" id="KW-0238">DNA-binding</keyword>
<proteinExistence type="inferred from homology"/>
<dbReference type="InterPro" id="IPR000847">
    <property type="entry name" value="LysR_HTH_N"/>
</dbReference>
<dbReference type="OrthoDB" id="4140098at2"/>
<evidence type="ECO:0000313" key="7">
    <source>
        <dbReference type="Proteomes" id="UP000294947"/>
    </source>
</evidence>
<dbReference type="Gene3D" id="1.10.10.10">
    <property type="entry name" value="Winged helix-like DNA-binding domain superfamily/Winged helix DNA-binding domain"/>
    <property type="match status" value="1"/>
</dbReference>
<dbReference type="InterPro" id="IPR036390">
    <property type="entry name" value="WH_DNA-bd_sf"/>
</dbReference>
<dbReference type="PRINTS" id="PR00039">
    <property type="entry name" value="HTHLYSR"/>
</dbReference>
<dbReference type="Pfam" id="PF03466">
    <property type="entry name" value="LysR_substrate"/>
    <property type="match status" value="1"/>
</dbReference>
<keyword evidence="7" id="KW-1185">Reference proteome</keyword>
<reference evidence="6 7" key="1">
    <citation type="submission" date="2019-03" db="EMBL/GenBank/DDBJ databases">
        <title>Draft genome sequences of novel Actinobacteria.</title>
        <authorList>
            <person name="Sahin N."/>
            <person name="Ay H."/>
            <person name="Saygin H."/>
        </authorList>
    </citation>
    <scope>NUCLEOTIDE SEQUENCE [LARGE SCALE GENOMIC DNA]</scope>
    <source>
        <strain evidence="6 7">7K502</strain>
    </source>
</reference>
<name>A0A4V2YJI9_9PSEU</name>
<dbReference type="CDD" id="cd08414">
    <property type="entry name" value="PBP2_LTTR_aromatics_like"/>
    <property type="match status" value="1"/>
</dbReference>
<evidence type="ECO:0000256" key="1">
    <source>
        <dbReference type="ARBA" id="ARBA00009437"/>
    </source>
</evidence>
<dbReference type="Proteomes" id="UP000294947">
    <property type="component" value="Unassembled WGS sequence"/>
</dbReference>
<dbReference type="GO" id="GO:0032993">
    <property type="term" value="C:protein-DNA complex"/>
    <property type="evidence" value="ECO:0007669"/>
    <property type="project" value="TreeGrafter"/>
</dbReference>
<accession>A0A4V2YJI9</accession>
<evidence type="ECO:0000256" key="4">
    <source>
        <dbReference type="ARBA" id="ARBA00023163"/>
    </source>
</evidence>
<dbReference type="RefSeq" id="WP_132493465.1">
    <property type="nucleotide sequence ID" value="NZ_SMKW01000080.1"/>
</dbReference>
<evidence type="ECO:0000256" key="3">
    <source>
        <dbReference type="ARBA" id="ARBA00023125"/>
    </source>
</evidence>
<dbReference type="Pfam" id="PF00126">
    <property type="entry name" value="HTH_1"/>
    <property type="match status" value="1"/>
</dbReference>
<dbReference type="PROSITE" id="PS50931">
    <property type="entry name" value="HTH_LYSR"/>
    <property type="match status" value="1"/>
</dbReference>
<dbReference type="SUPFAM" id="SSF46785">
    <property type="entry name" value="Winged helix' DNA-binding domain"/>
    <property type="match status" value="1"/>
</dbReference>
<dbReference type="GO" id="GO:0003677">
    <property type="term" value="F:DNA binding"/>
    <property type="evidence" value="ECO:0007669"/>
    <property type="project" value="UniProtKB-KW"/>
</dbReference>
<dbReference type="InterPro" id="IPR005119">
    <property type="entry name" value="LysR_subst-bd"/>
</dbReference>
<feature type="domain" description="HTH lysR-type" evidence="5">
    <location>
        <begin position="1"/>
        <end position="58"/>
    </location>
</feature>
<evidence type="ECO:0000313" key="6">
    <source>
        <dbReference type="EMBL" id="TDD39097.1"/>
    </source>
</evidence>